<gene>
    <name evidence="2" type="ORF">F503_02366</name>
</gene>
<feature type="compositionally biased region" description="Polar residues" evidence="1">
    <location>
        <begin position="84"/>
        <end position="93"/>
    </location>
</feature>
<accession>S3CIP0</accession>
<dbReference type="OrthoDB" id="5397827at2759"/>
<dbReference type="VEuPathDB" id="FungiDB:F503_02366"/>
<dbReference type="OMA" id="WIHIWIA"/>
<sequence length="291" mass="32577">MSTIPRFLLPRRGPMWQTQLSASQLAVARARQQSAPRRCLQSVRHIATTSSRPAKPQPPAGNILEKPTKFNPPSHGARLPRRSGNANAPSSQHYGGDLSAAEQAAQRTRQYPGMMAPPGTWAHWFWTSRLFHLTLTMTTLTCLALFTFVENFKRRSPYVDMLPSSFSDAMSHPVDSVSTFIHVMRLTEHHRVMEIAEKRQQRIDDVAKRTAYRKAHGLDETVGFGSNGGWFAEYAKKKNSESHVAPVRNELDDGTLHTVDDASPIRGVVPVGEPAPEAGKEEKRKKFWGIF</sequence>
<reference evidence="2 3" key="1">
    <citation type="journal article" date="2013" name="BMC Genomics">
        <title>The genome and transcriptome of the pine saprophyte Ophiostoma piceae, and a comparison with the bark beetle-associated pine pathogen Grosmannia clavigera.</title>
        <authorList>
            <person name="Haridas S."/>
            <person name="Wang Y."/>
            <person name="Lim L."/>
            <person name="Massoumi Alamouti S."/>
            <person name="Jackman S."/>
            <person name="Docking R."/>
            <person name="Robertson G."/>
            <person name="Birol I."/>
            <person name="Bohlmann J."/>
            <person name="Breuil C."/>
        </authorList>
    </citation>
    <scope>NUCLEOTIDE SEQUENCE [LARGE SCALE GENOMIC DNA]</scope>
    <source>
        <strain evidence="2 3">UAMH 11346</strain>
    </source>
</reference>
<dbReference type="HOGENOM" id="CLU_061830_0_0_1"/>
<dbReference type="eggNOG" id="ENOG502S0PN">
    <property type="taxonomic scope" value="Eukaryota"/>
</dbReference>
<dbReference type="Proteomes" id="UP000016923">
    <property type="component" value="Unassembled WGS sequence"/>
</dbReference>
<dbReference type="EMBL" id="KE148153">
    <property type="protein sequence ID" value="EPE06238.1"/>
    <property type="molecule type" value="Genomic_DNA"/>
</dbReference>
<evidence type="ECO:0000313" key="2">
    <source>
        <dbReference type="EMBL" id="EPE06238.1"/>
    </source>
</evidence>
<dbReference type="AlphaFoldDB" id="S3CIP0"/>
<name>S3CIP0_OPHP1</name>
<keyword evidence="3" id="KW-1185">Reference proteome</keyword>
<feature type="region of interest" description="Disordered" evidence="1">
    <location>
        <begin position="254"/>
        <end position="291"/>
    </location>
</feature>
<protein>
    <submittedName>
        <fullName evidence="2">Uncharacterized protein</fullName>
    </submittedName>
</protein>
<evidence type="ECO:0000256" key="1">
    <source>
        <dbReference type="SAM" id="MobiDB-lite"/>
    </source>
</evidence>
<dbReference type="STRING" id="1262450.S3CIP0"/>
<evidence type="ECO:0000313" key="3">
    <source>
        <dbReference type="Proteomes" id="UP000016923"/>
    </source>
</evidence>
<proteinExistence type="predicted"/>
<feature type="region of interest" description="Disordered" evidence="1">
    <location>
        <begin position="32"/>
        <end position="104"/>
    </location>
</feature>
<organism evidence="2 3">
    <name type="scientific">Ophiostoma piceae (strain UAMH 11346)</name>
    <name type="common">Sap stain fungus</name>
    <dbReference type="NCBI Taxonomy" id="1262450"/>
    <lineage>
        <taxon>Eukaryota</taxon>
        <taxon>Fungi</taxon>
        <taxon>Dikarya</taxon>
        <taxon>Ascomycota</taxon>
        <taxon>Pezizomycotina</taxon>
        <taxon>Sordariomycetes</taxon>
        <taxon>Sordariomycetidae</taxon>
        <taxon>Ophiostomatales</taxon>
        <taxon>Ophiostomataceae</taxon>
        <taxon>Ophiostoma</taxon>
    </lineage>
</organism>